<comment type="caution">
    <text evidence="2">The sequence shown here is derived from an EMBL/GenBank/DDBJ whole genome shotgun (WGS) entry which is preliminary data.</text>
</comment>
<dbReference type="EMBL" id="JARBHA010000007">
    <property type="protein sequence ID" value="KAJ9696888.1"/>
    <property type="molecule type" value="Genomic_DNA"/>
</dbReference>
<dbReference type="Proteomes" id="UP001168098">
    <property type="component" value="Unassembled WGS sequence"/>
</dbReference>
<evidence type="ECO:0000256" key="1">
    <source>
        <dbReference type="SAM" id="MobiDB-lite"/>
    </source>
</evidence>
<gene>
    <name evidence="2" type="ORF">PVL29_008889</name>
</gene>
<accession>A0AA38ZX14</accession>
<keyword evidence="3" id="KW-1185">Reference proteome</keyword>
<feature type="region of interest" description="Disordered" evidence="1">
    <location>
        <begin position="1"/>
        <end position="28"/>
    </location>
</feature>
<evidence type="ECO:0000313" key="3">
    <source>
        <dbReference type="Proteomes" id="UP001168098"/>
    </source>
</evidence>
<evidence type="ECO:0000313" key="2">
    <source>
        <dbReference type="EMBL" id="KAJ9696888.1"/>
    </source>
</evidence>
<name>A0AA38ZX14_VITRO</name>
<reference evidence="2 3" key="1">
    <citation type="journal article" date="2023" name="BMC Biotechnol.">
        <title>Vitis rotundifolia cv Carlos genome sequencing.</title>
        <authorList>
            <person name="Huff M."/>
            <person name="Hulse-Kemp A."/>
            <person name="Scheffler B."/>
            <person name="Youngblood R."/>
            <person name="Simpson S."/>
            <person name="Babiker E."/>
            <person name="Staton M."/>
        </authorList>
    </citation>
    <scope>NUCLEOTIDE SEQUENCE [LARGE SCALE GENOMIC DNA]</scope>
    <source>
        <tissue evidence="2">Leaf</tissue>
    </source>
</reference>
<sequence>MSVHFSQAAGTRRRGGETTEEKRSLDEARIVSTPNSEVVLFISSLNWAGPAINDGFGPKKHAIFKFSPFLCTRLVPRPVNR</sequence>
<protein>
    <submittedName>
        <fullName evidence="2">Uncharacterized protein</fullName>
    </submittedName>
</protein>
<dbReference type="AlphaFoldDB" id="A0AA38ZX14"/>
<feature type="compositionally biased region" description="Basic and acidic residues" evidence="1">
    <location>
        <begin position="14"/>
        <end position="28"/>
    </location>
</feature>
<proteinExistence type="predicted"/>
<organism evidence="2 3">
    <name type="scientific">Vitis rotundifolia</name>
    <name type="common">Muscadine grape</name>
    <dbReference type="NCBI Taxonomy" id="103349"/>
    <lineage>
        <taxon>Eukaryota</taxon>
        <taxon>Viridiplantae</taxon>
        <taxon>Streptophyta</taxon>
        <taxon>Embryophyta</taxon>
        <taxon>Tracheophyta</taxon>
        <taxon>Spermatophyta</taxon>
        <taxon>Magnoliopsida</taxon>
        <taxon>eudicotyledons</taxon>
        <taxon>Gunneridae</taxon>
        <taxon>Pentapetalae</taxon>
        <taxon>rosids</taxon>
        <taxon>Vitales</taxon>
        <taxon>Vitaceae</taxon>
        <taxon>Viteae</taxon>
        <taxon>Vitis</taxon>
    </lineage>
</organism>